<evidence type="ECO:0000256" key="6">
    <source>
        <dbReference type="ARBA" id="ARBA00023136"/>
    </source>
</evidence>
<feature type="modified residue" description="Pyruvic acid (Ser); by autocatalysis" evidence="12">
    <location>
        <position position="261"/>
    </location>
</feature>
<proteinExistence type="inferred from homology"/>
<evidence type="ECO:0000313" key="14">
    <source>
        <dbReference type="Proteomes" id="UP000427716"/>
    </source>
</evidence>
<dbReference type="GO" id="GO:0006646">
    <property type="term" value="P:phosphatidylethanolamine biosynthetic process"/>
    <property type="evidence" value="ECO:0007669"/>
    <property type="project" value="UniProtKB-UniRule"/>
</dbReference>
<feature type="site" description="Cleavage (non-hydrolytic); by autocatalysis" evidence="12">
    <location>
        <begin position="260"/>
        <end position="261"/>
    </location>
</feature>
<dbReference type="InterPro" id="IPR033178">
    <property type="entry name" value="PSD_type1_pro"/>
</dbReference>
<feature type="active site" description="Schiff-base intermediate with substrate; via pyruvic acid; for decarboxylase activity" evidence="12">
    <location>
        <position position="261"/>
    </location>
</feature>
<feature type="chain" id="PRO_5026393865" description="Phosphatidylserine decarboxylase alpha chain" evidence="12">
    <location>
        <begin position="261"/>
        <end position="304"/>
    </location>
</feature>
<accession>A0A6I6D2D8</accession>
<comment type="catalytic activity">
    <reaction evidence="12">
        <text>a 1,2-diacyl-sn-glycero-3-phospho-L-serine + H(+) = a 1,2-diacyl-sn-glycero-3-phosphoethanolamine + CO2</text>
        <dbReference type="Rhea" id="RHEA:20828"/>
        <dbReference type="ChEBI" id="CHEBI:15378"/>
        <dbReference type="ChEBI" id="CHEBI:16526"/>
        <dbReference type="ChEBI" id="CHEBI:57262"/>
        <dbReference type="ChEBI" id="CHEBI:64612"/>
        <dbReference type="EC" id="4.1.1.65"/>
    </reaction>
</comment>
<dbReference type="HAMAP" id="MF_00662">
    <property type="entry name" value="PS_decarb_PSD_B_type1"/>
    <property type="match status" value="1"/>
</dbReference>
<evidence type="ECO:0000256" key="9">
    <source>
        <dbReference type="ARBA" id="ARBA00023239"/>
    </source>
</evidence>
<keyword evidence="7 12" id="KW-0865">Zymogen</keyword>
<keyword evidence="2 12" id="KW-1003">Cell membrane</keyword>
<sequence>MTSPSNTVKWQSRLWARVQYVLPHHLISGLVFRVTRWRAPWTTWLIRRFVKAFGVNLGEAAKTDPADYPTFNAFFTRALAEGARPIEGEAQAWISPVDGCISQIGHIQSGNIFQAKGRAYTATELLGGDETLAEPFKDGSFATLYLSPSDYHRIHMPVTGTLREMIHVPGRLFSVSTGTVAEVPRLFARNERLVCLFDTDEGPMAMVLVGAINVSAIETVWAGLVTPTPQRQIGRWTYGGETGLTIRLERGAEMGRFNMGSTVILLTAKGVEFDTAWQAEMPIKLGQRLQASEIAGEGEVKAEG</sequence>
<dbReference type="GO" id="GO:0004609">
    <property type="term" value="F:phosphatidylserine decarboxylase activity"/>
    <property type="evidence" value="ECO:0007669"/>
    <property type="project" value="UniProtKB-UniRule"/>
</dbReference>
<comment type="function">
    <text evidence="12">Catalyzes the formation of phosphatidylethanolamine (PtdEtn) from phosphatidylserine (PtdSer).</text>
</comment>
<dbReference type="PANTHER" id="PTHR10067:SF6">
    <property type="entry name" value="PHOSPHATIDYLSERINE DECARBOXYLASE PROENZYME, MITOCHONDRIAL"/>
    <property type="match status" value="1"/>
</dbReference>
<keyword evidence="10 12" id="KW-1208">Phospholipid metabolism</keyword>
<comment type="cofactor">
    <cofactor evidence="12">
        <name>pyruvate</name>
        <dbReference type="ChEBI" id="CHEBI:15361"/>
    </cofactor>
    <text evidence="12">Binds 1 pyruvoyl group covalently per subunit.</text>
</comment>
<reference evidence="13 14" key="1">
    <citation type="submission" date="2019-11" db="EMBL/GenBank/DDBJ databases">
        <authorList>
            <person name="Zhang J."/>
            <person name="Sun C."/>
        </authorList>
    </citation>
    <scope>NUCLEOTIDE SEQUENCE [LARGE SCALE GENOMIC DNA]</scope>
    <source>
        <strain evidence="14">sp2</strain>
    </source>
</reference>
<dbReference type="EMBL" id="CP046415">
    <property type="protein sequence ID" value="QGT78063.1"/>
    <property type="molecule type" value="Genomic_DNA"/>
</dbReference>
<feature type="active site" description="Charge relay system; for autoendoproteolytic cleavage activity" evidence="12">
    <location>
        <position position="261"/>
    </location>
</feature>
<keyword evidence="9 12" id="KW-0456">Lyase</keyword>
<evidence type="ECO:0000256" key="4">
    <source>
        <dbReference type="ARBA" id="ARBA00022793"/>
    </source>
</evidence>
<dbReference type="InterPro" id="IPR003817">
    <property type="entry name" value="PS_Dcarbxylase"/>
</dbReference>
<organism evidence="13 14">
    <name type="scientific">Guyparkeria halophila</name>
    <dbReference type="NCBI Taxonomy" id="47960"/>
    <lineage>
        <taxon>Bacteria</taxon>
        <taxon>Pseudomonadati</taxon>
        <taxon>Pseudomonadota</taxon>
        <taxon>Gammaproteobacteria</taxon>
        <taxon>Chromatiales</taxon>
        <taxon>Thioalkalibacteraceae</taxon>
        <taxon>Guyparkeria</taxon>
    </lineage>
</organism>
<comment type="similarity">
    <text evidence="12">Belongs to the phosphatidylserine decarboxylase family. PSD-B subfamily. Prokaryotic type I sub-subfamily.</text>
</comment>
<dbReference type="UniPathway" id="UPA00558">
    <property type="reaction ID" value="UER00616"/>
</dbReference>
<dbReference type="RefSeq" id="WP_156573292.1">
    <property type="nucleotide sequence ID" value="NZ_CP046415.1"/>
</dbReference>
<dbReference type="PANTHER" id="PTHR10067">
    <property type="entry name" value="PHOSPHATIDYLSERINE DECARBOXYLASE"/>
    <property type="match status" value="1"/>
</dbReference>
<feature type="active site" description="Charge relay system; for autoendoproteolytic cleavage activity" evidence="12">
    <location>
        <position position="98"/>
    </location>
</feature>
<comment type="subcellular location">
    <subcellularLocation>
        <location evidence="12">Cell membrane</location>
        <topology evidence="12">Peripheral membrane protein</topology>
    </subcellularLocation>
</comment>
<evidence type="ECO:0000256" key="12">
    <source>
        <dbReference type="HAMAP-Rule" id="MF_00662"/>
    </source>
</evidence>
<keyword evidence="14" id="KW-1185">Reference proteome</keyword>
<protein>
    <recommendedName>
        <fullName evidence="12">Phosphatidylserine decarboxylase proenzyme</fullName>
        <ecNumber evidence="12">4.1.1.65</ecNumber>
    </recommendedName>
    <component>
        <recommendedName>
            <fullName evidence="12">Phosphatidylserine decarboxylase alpha chain</fullName>
        </recommendedName>
    </component>
    <component>
        <recommendedName>
            <fullName evidence="12">Phosphatidylserine decarboxylase beta chain</fullName>
        </recommendedName>
    </component>
</protein>
<keyword evidence="3 12" id="KW-0444">Lipid biosynthesis</keyword>
<evidence type="ECO:0000256" key="10">
    <source>
        <dbReference type="ARBA" id="ARBA00023264"/>
    </source>
</evidence>
<gene>
    <name evidence="12 13" type="primary">psd</name>
    <name evidence="13" type="ORF">GM160_03665</name>
</gene>
<name>A0A6I6D2D8_9GAMM</name>
<evidence type="ECO:0000256" key="2">
    <source>
        <dbReference type="ARBA" id="ARBA00022475"/>
    </source>
</evidence>
<comment type="subunit">
    <text evidence="12">Heterodimer of a large membrane-associated beta subunit and a small pyruvoyl-containing alpha subunit.</text>
</comment>
<dbReference type="Pfam" id="PF02666">
    <property type="entry name" value="PS_Dcarbxylase"/>
    <property type="match status" value="1"/>
</dbReference>
<comment type="pathway">
    <text evidence="1">Lipid metabolism.</text>
</comment>
<comment type="pathway">
    <text evidence="12">Phospholipid metabolism; phosphatidylethanolamine biosynthesis; phosphatidylethanolamine from CDP-diacylglycerol: step 2/2.</text>
</comment>
<evidence type="ECO:0000256" key="1">
    <source>
        <dbReference type="ARBA" id="ARBA00005189"/>
    </source>
</evidence>
<dbReference type="GO" id="GO:0005886">
    <property type="term" value="C:plasma membrane"/>
    <property type="evidence" value="ECO:0007669"/>
    <property type="project" value="UniProtKB-SubCell"/>
</dbReference>
<evidence type="ECO:0000256" key="5">
    <source>
        <dbReference type="ARBA" id="ARBA00023098"/>
    </source>
</evidence>
<evidence type="ECO:0000256" key="11">
    <source>
        <dbReference type="ARBA" id="ARBA00023317"/>
    </source>
</evidence>
<keyword evidence="4 12" id="KW-0210">Decarboxylase</keyword>
<keyword evidence="6 12" id="KW-0472">Membrane</keyword>
<evidence type="ECO:0000256" key="7">
    <source>
        <dbReference type="ARBA" id="ARBA00023145"/>
    </source>
</evidence>
<keyword evidence="5 12" id="KW-0443">Lipid metabolism</keyword>
<dbReference type="AlphaFoldDB" id="A0A6I6D2D8"/>
<keyword evidence="8 12" id="KW-0594">Phospholipid biosynthesis</keyword>
<dbReference type="Proteomes" id="UP000427716">
    <property type="component" value="Chromosome"/>
</dbReference>
<dbReference type="NCBIfam" id="TIGR00163">
    <property type="entry name" value="PS_decarb"/>
    <property type="match status" value="1"/>
</dbReference>
<evidence type="ECO:0000256" key="3">
    <source>
        <dbReference type="ARBA" id="ARBA00022516"/>
    </source>
</evidence>
<dbReference type="InterPro" id="IPR033177">
    <property type="entry name" value="PSD-B"/>
</dbReference>
<feature type="active site" description="Charge relay system; for autoendoproteolytic cleavage activity" evidence="12">
    <location>
        <position position="155"/>
    </location>
</feature>
<evidence type="ECO:0000313" key="13">
    <source>
        <dbReference type="EMBL" id="QGT78063.1"/>
    </source>
</evidence>
<comment type="PTM">
    <text evidence="12">Is synthesized initially as an inactive proenzyme. Formation of the active enzyme involves a self-maturation process in which the active site pyruvoyl group is generated from an internal serine residue via an autocatalytic post-translational modification. Two non-identical subunits are generated from the proenzyme in this reaction, and the pyruvate is formed at the N-terminus of the alpha chain, which is derived from the carboxyl end of the proenzyme. The autoendoproteolytic cleavage occurs by a canonical serine protease mechanism, in which the side chain hydroxyl group of the serine supplies its oxygen atom to form the C-terminus of the beta chain, while the remainder of the serine residue undergoes an oxidative deamination to produce ammonia and the pyruvoyl prosthetic group on the alpha chain. During this reaction, the Ser that is part of the protease active site of the proenzyme becomes the pyruvoyl prosthetic group, which constitutes an essential element of the active site of the mature decarboxylase.</text>
</comment>
<dbReference type="EC" id="4.1.1.65" evidence="12"/>
<feature type="chain" id="PRO_5026393866" description="Phosphatidylserine decarboxylase beta chain" evidence="12">
    <location>
        <begin position="1"/>
        <end position="260"/>
    </location>
</feature>
<keyword evidence="11 12" id="KW-0670">Pyruvate</keyword>
<evidence type="ECO:0000256" key="8">
    <source>
        <dbReference type="ARBA" id="ARBA00023209"/>
    </source>
</evidence>
<dbReference type="KEGG" id="ghl:GM160_03665"/>